<evidence type="ECO:0000256" key="4">
    <source>
        <dbReference type="ARBA" id="ARBA00022605"/>
    </source>
</evidence>
<gene>
    <name evidence="11" type="primary">aroK</name>
    <name evidence="12" type="ORF">CK620_07660</name>
</gene>
<keyword evidence="8 11" id="KW-0067">ATP-binding</keyword>
<dbReference type="GO" id="GO:0009073">
    <property type="term" value="P:aromatic amino acid family biosynthetic process"/>
    <property type="evidence" value="ECO:0007669"/>
    <property type="project" value="UniProtKB-KW"/>
</dbReference>
<dbReference type="CDD" id="cd00464">
    <property type="entry name" value="SK"/>
    <property type="match status" value="1"/>
</dbReference>
<keyword evidence="4 11" id="KW-0028">Amino-acid biosynthesis</keyword>
<sequence length="187" mass="20744">MALHIALIGMPAIGKTTIGRKLARHYGRPFVDLDHVIEQHIGCRIAEYFERMGEAAFRDVESRVLAEQLQGSEPLVISTGGGIVLRPENRAALRQHSHAIYLSAPPEMLLQRVRQDRTRPLLQVADPLQRLRELHAQRQQLYQDTADCTVHVEGLGMRGTLQAIERHLRPLGICPQPASHAPGGAPG</sequence>
<comment type="caution">
    <text evidence="11">Lacks conserved residue(s) required for the propagation of feature annotation.</text>
</comment>
<dbReference type="GO" id="GO:0005829">
    <property type="term" value="C:cytosol"/>
    <property type="evidence" value="ECO:0007669"/>
    <property type="project" value="TreeGrafter"/>
</dbReference>
<comment type="subcellular location">
    <subcellularLocation>
        <location evidence="11">Cytoplasm</location>
    </subcellularLocation>
</comment>
<evidence type="ECO:0000256" key="9">
    <source>
        <dbReference type="ARBA" id="ARBA00023141"/>
    </source>
</evidence>
<dbReference type="Proteomes" id="UP000217999">
    <property type="component" value="Unassembled WGS sequence"/>
</dbReference>
<keyword evidence="11" id="KW-0963">Cytoplasm</keyword>
<dbReference type="HAMAP" id="MF_00109">
    <property type="entry name" value="Shikimate_kinase"/>
    <property type="match status" value="1"/>
</dbReference>
<evidence type="ECO:0000256" key="8">
    <source>
        <dbReference type="ARBA" id="ARBA00022840"/>
    </source>
</evidence>
<comment type="function">
    <text evidence="11">Catalyzes the specific phosphorylation of the 3-hydroxyl group of shikimic acid using ATP as a cosubstrate.</text>
</comment>
<feature type="binding site" evidence="11">
    <location>
        <position position="34"/>
    </location>
    <ligand>
        <name>substrate</name>
    </ligand>
</feature>
<evidence type="ECO:0000256" key="3">
    <source>
        <dbReference type="ARBA" id="ARBA00012154"/>
    </source>
</evidence>
<comment type="caution">
    <text evidence="12">The sequence shown here is derived from an EMBL/GenBank/DDBJ whole genome shotgun (WGS) entry which is preliminary data.</text>
</comment>
<keyword evidence="11" id="KW-0460">Magnesium</keyword>
<dbReference type="RefSeq" id="WP_095549799.1">
    <property type="nucleotide sequence ID" value="NZ_NSJF01000003.1"/>
</dbReference>
<evidence type="ECO:0000256" key="7">
    <source>
        <dbReference type="ARBA" id="ARBA00022777"/>
    </source>
</evidence>
<feature type="binding site" evidence="11">
    <location>
        <position position="81"/>
    </location>
    <ligand>
        <name>substrate</name>
    </ligand>
</feature>
<dbReference type="GO" id="GO:0009423">
    <property type="term" value="P:chorismate biosynthetic process"/>
    <property type="evidence" value="ECO:0007669"/>
    <property type="project" value="UniProtKB-UniRule"/>
</dbReference>
<keyword evidence="6 11" id="KW-0547">Nucleotide-binding</keyword>
<evidence type="ECO:0000313" key="13">
    <source>
        <dbReference type="Proteomes" id="UP000217999"/>
    </source>
</evidence>
<dbReference type="Pfam" id="PF01202">
    <property type="entry name" value="SKI"/>
    <property type="match status" value="1"/>
</dbReference>
<dbReference type="UniPathway" id="UPA00053">
    <property type="reaction ID" value="UER00088"/>
</dbReference>
<name>A0A2A2AA77_9BURK</name>
<feature type="binding site" evidence="11">
    <location>
        <position position="58"/>
    </location>
    <ligand>
        <name>substrate</name>
    </ligand>
</feature>
<evidence type="ECO:0000256" key="2">
    <source>
        <dbReference type="ARBA" id="ARBA00006997"/>
    </source>
</evidence>
<dbReference type="EC" id="2.7.1.71" evidence="3 11"/>
<feature type="binding site" evidence="11">
    <location>
        <begin position="12"/>
        <end position="17"/>
    </location>
    <ligand>
        <name>ATP</name>
        <dbReference type="ChEBI" id="CHEBI:30616"/>
    </ligand>
</feature>
<protein>
    <recommendedName>
        <fullName evidence="3 11">Shikimate kinase</fullName>
        <shortName evidence="11">SK</shortName>
        <ecNumber evidence="3 11">2.7.1.71</ecNumber>
    </recommendedName>
</protein>
<dbReference type="Gene3D" id="3.40.50.300">
    <property type="entry name" value="P-loop containing nucleotide triphosphate hydrolases"/>
    <property type="match status" value="1"/>
</dbReference>
<keyword evidence="5 11" id="KW-0808">Transferase</keyword>
<keyword evidence="7 11" id="KW-0418">Kinase</keyword>
<organism evidence="12 13">
    <name type="scientific">Vandammella animalimorsus</name>
    <dbReference type="NCBI Taxonomy" id="2029117"/>
    <lineage>
        <taxon>Bacteria</taxon>
        <taxon>Pseudomonadati</taxon>
        <taxon>Pseudomonadota</taxon>
        <taxon>Betaproteobacteria</taxon>
        <taxon>Burkholderiales</taxon>
        <taxon>Comamonadaceae</taxon>
        <taxon>Vandammella</taxon>
    </lineage>
</organism>
<dbReference type="PROSITE" id="PS01128">
    <property type="entry name" value="SHIKIMATE_KINASE"/>
    <property type="match status" value="1"/>
</dbReference>
<feature type="binding site" evidence="11">
    <location>
        <position position="119"/>
    </location>
    <ligand>
        <name>ATP</name>
        <dbReference type="ChEBI" id="CHEBI:30616"/>
    </ligand>
</feature>
<dbReference type="GO" id="GO:0004765">
    <property type="term" value="F:shikimate kinase activity"/>
    <property type="evidence" value="ECO:0007669"/>
    <property type="project" value="UniProtKB-UniRule"/>
</dbReference>
<comment type="catalytic activity">
    <reaction evidence="10 11">
        <text>shikimate + ATP = 3-phosphoshikimate + ADP + H(+)</text>
        <dbReference type="Rhea" id="RHEA:13121"/>
        <dbReference type="ChEBI" id="CHEBI:15378"/>
        <dbReference type="ChEBI" id="CHEBI:30616"/>
        <dbReference type="ChEBI" id="CHEBI:36208"/>
        <dbReference type="ChEBI" id="CHEBI:145989"/>
        <dbReference type="ChEBI" id="CHEBI:456216"/>
        <dbReference type="EC" id="2.7.1.71"/>
    </reaction>
</comment>
<dbReference type="SUPFAM" id="SSF52540">
    <property type="entry name" value="P-loop containing nucleoside triphosphate hydrolases"/>
    <property type="match status" value="1"/>
</dbReference>
<dbReference type="GO" id="GO:0005524">
    <property type="term" value="F:ATP binding"/>
    <property type="evidence" value="ECO:0007669"/>
    <property type="project" value="UniProtKB-UniRule"/>
</dbReference>
<dbReference type="AlphaFoldDB" id="A0A2A2AA77"/>
<evidence type="ECO:0000256" key="6">
    <source>
        <dbReference type="ARBA" id="ARBA00022741"/>
    </source>
</evidence>
<proteinExistence type="inferred from homology"/>
<dbReference type="PANTHER" id="PTHR21087:SF16">
    <property type="entry name" value="SHIKIMATE KINASE 1, CHLOROPLASTIC"/>
    <property type="match status" value="1"/>
</dbReference>
<evidence type="ECO:0000256" key="10">
    <source>
        <dbReference type="ARBA" id="ARBA00048567"/>
    </source>
</evidence>
<keyword evidence="11" id="KW-0479">Metal-binding</keyword>
<dbReference type="GO" id="GO:0008652">
    <property type="term" value="P:amino acid biosynthetic process"/>
    <property type="evidence" value="ECO:0007669"/>
    <property type="project" value="UniProtKB-KW"/>
</dbReference>
<dbReference type="InterPro" id="IPR027417">
    <property type="entry name" value="P-loop_NTPase"/>
</dbReference>
<comment type="subunit">
    <text evidence="11">Monomer.</text>
</comment>
<feature type="binding site" evidence="11">
    <location>
        <position position="16"/>
    </location>
    <ligand>
        <name>Mg(2+)</name>
        <dbReference type="ChEBI" id="CHEBI:18420"/>
    </ligand>
</feature>
<feature type="binding site" evidence="11">
    <location>
        <position position="138"/>
    </location>
    <ligand>
        <name>substrate</name>
    </ligand>
</feature>
<comment type="similarity">
    <text evidence="2 11">Belongs to the shikimate kinase family.</text>
</comment>
<evidence type="ECO:0000256" key="5">
    <source>
        <dbReference type="ARBA" id="ARBA00022679"/>
    </source>
</evidence>
<dbReference type="InterPro" id="IPR023000">
    <property type="entry name" value="Shikimate_kinase_CS"/>
</dbReference>
<accession>A0A2A2AA77</accession>
<dbReference type="PRINTS" id="PR01100">
    <property type="entry name" value="SHIKIMTKNASE"/>
</dbReference>
<dbReference type="GO" id="GO:0000287">
    <property type="term" value="F:magnesium ion binding"/>
    <property type="evidence" value="ECO:0007669"/>
    <property type="project" value="UniProtKB-UniRule"/>
</dbReference>
<evidence type="ECO:0000256" key="1">
    <source>
        <dbReference type="ARBA" id="ARBA00004842"/>
    </source>
</evidence>
<dbReference type="PANTHER" id="PTHR21087">
    <property type="entry name" value="SHIKIMATE KINASE"/>
    <property type="match status" value="1"/>
</dbReference>
<reference evidence="12 13" key="1">
    <citation type="submission" date="2017-08" db="EMBL/GenBank/DDBJ databases">
        <title>WGS of Clinical strains of the CDC Group NO-1 linked to zoonotic infections in humans.</title>
        <authorList>
            <person name="Bernier A.-M."/>
            <person name="Bernard K."/>
        </authorList>
    </citation>
    <scope>NUCLEOTIDE SEQUENCE [LARGE SCALE GENOMIC DNA]</scope>
    <source>
        <strain evidence="12 13">NML03-0146</strain>
    </source>
</reference>
<evidence type="ECO:0000313" key="12">
    <source>
        <dbReference type="EMBL" id="PAT34746.1"/>
    </source>
</evidence>
<dbReference type="InterPro" id="IPR000623">
    <property type="entry name" value="Shikimate_kinase/TSH1"/>
</dbReference>
<comment type="pathway">
    <text evidence="1 11">Metabolic intermediate biosynthesis; chorismate biosynthesis; chorismate from D-erythrose 4-phosphate and phosphoenolpyruvate: step 5/7.</text>
</comment>
<keyword evidence="9 11" id="KW-0057">Aromatic amino acid biosynthesis</keyword>
<dbReference type="InterPro" id="IPR031322">
    <property type="entry name" value="Shikimate/glucono_kinase"/>
</dbReference>
<comment type="cofactor">
    <cofactor evidence="11">
        <name>Mg(2+)</name>
        <dbReference type="ChEBI" id="CHEBI:18420"/>
    </cofactor>
    <text evidence="11">Binds 1 Mg(2+) ion per subunit.</text>
</comment>
<evidence type="ECO:0000256" key="11">
    <source>
        <dbReference type="HAMAP-Rule" id="MF_00109"/>
    </source>
</evidence>
<dbReference type="EMBL" id="NSJF01000003">
    <property type="protein sequence ID" value="PAT34746.1"/>
    <property type="molecule type" value="Genomic_DNA"/>
</dbReference>